<evidence type="ECO:0000256" key="1">
    <source>
        <dbReference type="SAM" id="SignalP"/>
    </source>
</evidence>
<dbReference type="AlphaFoldDB" id="A0A172TZV9"/>
<dbReference type="OrthoDB" id="1524522at2"/>
<evidence type="ECO:0000313" key="3">
    <source>
        <dbReference type="Proteomes" id="UP000077177"/>
    </source>
</evidence>
<reference evidence="2 3" key="2">
    <citation type="journal article" date="2016" name="Int. J. Syst. Evol. Microbiol.">
        <title>Flavisolibacter tropicus sp. nov., isolated from tropical soil.</title>
        <authorList>
            <person name="Lee J.J."/>
            <person name="Kang M.S."/>
            <person name="Kim G.S."/>
            <person name="Lee C.S."/>
            <person name="Lim S."/>
            <person name="Lee J."/>
            <person name="Roh S.H."/>
            <person name="Kang H."/>
            <person name="Ha J.M."/>
            <person name="Bae S."/>
            <person name="Jung H.Y."/>
            <person name="Kim M.K."/>
        </authorList>
    </citation>
    <scope>NUCLEOTIDE SEQUENCE [LARGE SCALE GENOMIC DNA]</scope>
    <source>
        <strain evidence="2 3">LCS9</strain>
    </source>
</reference>
<feature type="chain" id="PRO_5008001476" description="DNA-binding protein" evidence="1">
    <location>
        <begin position="20"/>
        <end position="122"/>
    </location>
</feature>
<dbReference type="EMBL" id="CP011390">
    <property type="protein sequence ID" value="ANE52478.1"/>
    <property type="molecule type" value="Genomic_DNA"/>
</dbReference>
<accession>A0A172TZV9</accession>
<dbReference type="KEGG" id="fla:SY85_20345"/>
<keyword evidence="3" id="KW-1185">Reference proteome</keyword>
<dbReference type="Proteomes" id="UP000077177">
    <property type="component" value="Chromosome"/>
</dbReference>
<keyword evidence="1" id="KW-0732">Signal</keyword>
<evidence type="ECO:0008006" key="4">
    <source>
        <dbReference type="Google" id="ProtNLM"/>
    </source>
</evidence>
<gene>
    <name evidence="2" type="ORF">SY85_20345</name>
</gene>
<organism evidence="2 3">
    <name type="scientific">Flavisolibacter tropicus</name>
    <dbReference type="NCBI Taxonomy" id="1492898"/>
    <lineage>
        <taxon>Bacteria</taxon>
        <taxon>Pseudomonadati</taxon>
        <taxon>Bacteroidota</taxon>
        <taxon>Chitinophagia</taxon>
        <taxon>Chitinophagales</taxon>
        <taxon>Chitinophagaceae</taxon>
        <taxon>Flavisolibacter</taxon>
    </lineage>
</organism>
<dbReference type="RefSeq" id="WP_066407003.1">
    <property type="nucleotide sequence ID" value="NZ_CP011390.1"/>
</dbReference>
<dbReference type="STRING" id="1492898.SY85_20345"/>
<proteinExistence type="predicted"/>
<feature type="signal peptide" evidence="1">
    <location>
        <begin position="1"/>
        <end position="19"/>
    </location>
</feature>
<evidence type="ECO:0000313" key="2">
    <source>
        <dbReference type="EMBL" id="ANE52478.1"/>
    </source>
</evidence>
<name>A0A172TZV9_9BACT</name>
<reference evidence="3" key="1">
    <citation type="submission" date="2015-01" db="EMBL/GenBank/DDBJ databases">
        <title>Flavisolibacter sp./LCS9/ whole genome sequencing.</title>
        <authorList>
            <person name="Kim M.K."/>
            <person name="Srinivasan S."/>
            <person name="Lee J.-J."/>
        </authorList>
    </citation>
    <scope>NUCLEOTIDE SEQUENCE [LARGE SCALE GENOMIC DNA]</scope>
    <source>
        <strain evidence="3">LCS9</strain>
    </source>
</reference>
<protein>
    <recommendedName>
        <fullName evidence="4">DNA-binding protein</fullName>
    </recommendedName>
</protein>
<sequence length="122" mass="13515">MKNLLTVVLLTIGAYTASAQQTIKLEELSNHIGDSVIVRGKVFGSRFLSKSEDAPTFLNVGGDFPNQLLTLVVWGKDRSNFKNAPEEAYKGQEVQVAGKIELHRGKPQMILYRDNQIAIKAQ</sequence>